<dbReference type="Proteomes" id="UP000028700">
    <property type="component" value="Unassembled WGS sequence"/>
</dbReference>
<evidence type="ECO:0000313" key="5">
    <source>
        <dbReference type="EMBL" id="GAK48318.1"/>
    </source>
</evidence>
<protein>
    <submittedName>
        <fullName evidence="5">Short chain dehydrogenase family protein</fullName>
    </submittedName>
</protein>
<dbReference type="InterPro" id="IPR057326">
    <property type="entry name" value="KR_dom"/>
</dbReference>
<sequence>MSLKDKVVVIMGASSGIGAATGSLLAQRGAKLSLAARRLDRLTEIKQGNPEAEIEVFQADVTKKKDVQAVIDGTVAAFGRVDVIFNNAGIMPVNNLDQVAHDEWQQMLDINVKGVLNGIAAALPVMKQQKSGHVITTSSVLGYEVLLGYAAYSGTKYAVRAIMEGLRQEEHANNIKTTIIAPGSVKTELFNSINNEAVKSGLENAMKQPGSEMFALDAEEIAQAVAFVIDTPANMAVNEMVIRPTQQEV</sequence>
<evidence type="ECO:0000256" key="2">
    <source>
        <dbReference type="ARBA" id="ARBA00023002"/>
    </source>
</evidence>
<organism evidence="5 6">
    <name type="scientific">Secundilactobacillus oryzae JCM 18671</name>
    <dbReference type="NCBI Taxonomy" id="1291743"/>
    <lineage>
        <taxon>Bacteria</taxon>
        <taxon>Bacillati</taxon>
        <taxon>Bacillota</taxon>
        <taxon>Bacilli</taxon>
        <taxon>Lactobacillales</taxon>
        <taxon>Lactobacillaceae</taxon>
        <taxon>Secundilactobacillus</taxon>
    </lineage>
</organism>
<proteinExistence type="inferred from homology"/>
<dbReference type="PRINTS" id="PR00081">
    <property type="entry name" value="GDHRDH"/>
</dbReference>
<dbReference type="PANTHER" id="PTHR43115">
    <property type="entry name" value="DEHYDROGENASE/REDUCTASE SDR FAMILY MEMBER 11"/>
    <property type="match status" value="1"/>
</dbReference>
<comment type="similarity">
    <text evidence="1 3">Belongs to the short-chain dehydrogenases/reductases (SDR) family.</text>
</comment>
<dbReference type="InterPro" id="IPR002347">
    <property type="entry name" value="SDR_fam"/>
</dbReference>
<dbReference type="FunFam" id="3.40.50.720:FF:000047">
    <property type="entry name" value="NADP-dependent L-serine/L-allo-threonine dehydrogenase"/>
    <property type="match status" value="1"/>
</dbReference>
<dbReference type="PANTHER" id="PTHR43115:SF4">
    <property type="entry name" value="DEHYDROGENASE_REDUCTASE SDR FAMILY MEMBER 11"/>
    <property type="match status" value="1"/>
</dbReference>
<evidence type="ECO:0000259" key="4">
    <source>
        <dbReference type="SMART" id="SM00822"/>
    </source>
</evidence>
<dbReference type="SUPFAM" id="SSF51735">
    <property type="entry name" value="NAD(P)-binding Rossmann-fold domains"/>
    <property type="match status" value="1"/>
</dbReference>
<keyword evidence="6" id="KW-1185">Reference proteome</keyword>
<dbReference type="OrthoDB" id="9775296at2"/>
<name>A0A081BJV0_9LACO</name>
<dbReference type="Gene3D" id="3.40.50.720">
    <property type="entry name" value="NAD(P)-binding Rossmann-like Domain"/>
    <property type="match status" value="1"/>
</dbReference>
<keyword evidence="2" id="KW-0560">Oxidoreductase</keyword>
<dbReference type="eggNOG" id="COG4221">
    <property type="taxonomic scope" value="Bacteria"/>
</dbReference>
<dbReference type="Pfam" id="PF00106">
    <property type="entry name" value="adh_short"/>
    <property type="match status" value="1"/>
</dbReference>
<dbReference type="STRING" id="1291743.LOSG293_250090"/>
<dbReference type="PRINTS" id="PR00080">
    <property type="entry name" value="SDRFAMILY"/>
</dbReference>
<reference evidence="5" key="1">
    <citation type="journal article" date="2014" name="Genome Announc.">
        <title>Draft Genome Sequence of Lactobacillus oryzae Strain SG293T.</title>
        <authorList>
            <person name="Tanizawa Y."/>
            <person name="Fujisawa T."/>
            <person name="Mochizuki T."/>
            <person name="Kaminuma E."/>
            <person name="Nakamura Y."/>
            <person name="Tohno M."/>
        </authorList>
    </citation>
    <scope>NUCLEOTIDE SEQUENCE [LARGE SCALE GENOMIC DNA]</scope>
    <source>
        <strain evidence="5">SG293</strain>
    </source>
</reference>
<evidence type="ECO:0000313" key="6">
    <source>
        <dbReference type="Proteomes" id="UP000028700"/>
    </source>
</evidence>
<dbReference type="AlphaFoldDB" id="A0A081BJV0"/>
<feature type="domain" description="Ketoreductase" evidence="4">
    <location>
        <begin position="6"/>
        <end position="169"/>
    </location>
</feature>
<dbReference type="InterPro" id="IPR036291">
    <property type="entry name" value="NAD(P)-bd_dom_sf"/>
</dbReference>
<dbReference type="PROSITE" id="PS00061">
    <property type="entry name" value="ADH_SHORT"/>
    <property type="match status" value="1"/>
</dbReference>
<dbReference type="EMBL" id="BBJM01000025">
    <property type="protein sequence ID" value="GAK48318.1"/>
    <property type="molecule type" value="Genomic_DNA"/>
</dbReference>
<dbReference type="SMART" id="SM00822">
    <property type="entry name" value="PKS_KR"/>
    <property type="match status" value="1"/>
</dbReference>
<accession>A0A081BJV0</accession>
<dbReference type="InterPro" id="IPR020904">
    <property type="entry name" value="Sc_DH/Rdtase_CS"/>
</dbReference>
<gene>
    <name evidence="5" type="ORF">LOSG293_250090</name>
</gene>
<dbReference type="GO" id="GO:0016616">
    <property type="term" value="F:oxidoreductase activity, acting on the CH-OH group of donors, NAD or NADP as acceptor"/>
    <property type="evidence" value="ECO:0007669"/>
    <property type="project" value="UniProtKB-ARBA"/>
</dbReference>
<evidence type="ECO:0000256" key="3">
    <source>
        <dbReference type="RuleBase" id="RU000363"/>
    </source>
</evidence>
<evidence type="ECO:0000256" key="1">
    <source>
        <dbReference type="ARBA" id="ARBA00006484"/>
    </source>
</evidence>
<comment type="caution">
    <text evidence="5">The sequence shown here is derived from an EMBL/GenBank/DDBJ whole genome shotgun (WGS) entry which is preliminary data.</text>
</comment>